<protein>
    <submittedName>
        <fullName evidence="1">Uncharacterized protein</fullName>
    </submittedName>
</protein>
<feature type="non-terminal residue" evidence="1">
    <location>
        <position position="1"/>
    </location>
</feature>
<sequence>WAKVDTKNQIVAFEEISFSKAMTLSPNPKPKFLCQIDAFKDENTTTLGFLNLHKDEIFECFALKKVMIKNELHVKNAQISNASNLKILPVRFMVEFKPKSAIIGTLQ</sequence>
<dbReference type="Proteomes" id="UP000824019">
    <property type="component" value="Unassembled WGS sequence"/>
</dbReference>
<proteinExistence type="predicted"/>
<dbReference type="EMBL" id="JAHAKR010000250">
    <property type="protein sequence ID" value="MBS5830322.1"/>
    <property type="molecule type" value="Genomic_DNA"/>
</dbReference>
<evidence type="ECO:0000313" key="1">
    <source>
        <dbReference type="EMBL" id="MBS5830322.1"/>
    </source>
</evidence>
<organism evidence="1 2">
    <name type="scientific">Campylobacter concisus</name>
    <dbReference type="NCBI Taxonomy" id="199"/>
    <lineage>
        <taxon>Bacteria</taxon>
        <taxon>Pseudomonadati</taxon>
        <taxon>Campylobacterota</taxon>
        <taxon>Epsilonproteobacteria</taxon>
        <taxon>Campylobacterales</taxon>
        <taxon>Campylobacteraceae</taxon>
        <taxon>Campylobacter</taxon>
    </lineage>
</organism>
<evidence type="ECO:0000313" key="2">
    <source>
        <dbReference type="Proteomes" id="UP000824019"/>
    </source>
</evidence>
<name>A0A9E1BCG7_9BACT</name>
<dbReference type="AlphaFoldDB" id="A0A9E1BCG7"/>
<gene>
    <name evidence="1" type="ORF">KIC69_05805</name>
</gene>
<accession>A0A9E1BCG7</accession>
<comment type="caution">
    <text evidence="1">The sequence shown here is derived from an EMBL/GenBank/DDBJ whole genome shotgun (WGS) entry which is preliminary data.</text>
</comment>
<reference evidence="1" key="1">
    <citation type="submission" date="2021-02" db="EMBL/GenBank/DDBJ databases">
        <title>Infant gut strain persistence is associated with maternal origin, phylogeny, and functional potential including surface adhesion and iron acquisition.</title>
        <authorList>
            <person name="Lou Y.C."/>
        </authorList>
    </citation>
    <scope>NUCLEOTIDE SEQUENCE</scope>
    <source>
        <strain evidence="1">L3_101_000G1_dasL3_101_000G1_concoct_7_sub</strain>
    </source>
</reference>